<evidence type="ECO:0000313" key="20">
    <source>
        <dbReference type="EMBL" id="OWK45098.1"/>
    </source>
</evidence>
<dbReference type="Pfam" id="PF21090">
    <property type="entry name" value="P-loop_SecA"/>
    <property type="match status" value="1"/>
</dbReference>
<evidence type="ECO:0000256" key="3">
    <source>
        <dbReference type="ARBA" id="ARBA00007650"/>
    </source>
</evidence>
<name>A0A225E2T7_9BACT</name>
<dbReference type="Gene3D" id="1.10.3060.10">
    <property type="entry name" value="Helical scaffold and wing domains of SecA"/>
    <property type="match status" value="2"/>
</dbReference>
<dbReference type="SUPFAM" id="SSF81886">
    <property type="entry name" value="Helical scaffold and wing domains of SecA"/>
    <property type="match status" value="2"/>
</dbReference>
<dbReference type="PANTHER" id="PTHR30612">
    <property type="entry name" value="SECA INNER MEMBRANE COMPONENT OF SEC PROTEIN SECRETION SYSTEM"/>
    <property type="match status" value="1"/>
</dbReference>
<evidence type="ECO:0000256" key="16">
    <source>
        <dbReference type="RuleBase" id="RU003874"/>
    </source>
</evidence>
<dbReference type="FunFam" id="3.40.50.300:FF:000113">
    <property type="entry name" value="Preprotein translocase subunit SecA"/>
    <property type="match status" value="1"/>
</dbReference>
<feature type="binding site" evidence="15">
    <location>
        <begin position="133"/>
        <end position="137"/>
    </location>
    <ligand>
        <name>ATP</name>
        <dbReference type="ChEBI" id="CHEBI:30616"/>
    </ligand>
</feature>
<dbReference type="Pfam" id="PF01043">
    <property type="entry name" value="SecA_PP_bind"/>
    <property type="match status" value="1"/>
</dbReference>
<evidence type="ECO:0000256" key="5">
    <source>
        <dbReference type="ARBA" id="ARBA00022475"/>
    </source>
</evidence>
<dbReference type="CDD" id="cd17928">
    <property type="entry name" value="DEXDc_SecA"/>
    <property type="match status" value="1"/>
</dbReference>
<dbReference type="GO" id="GO:0005886">
    <property type="term" value="C:plasma membrane"/>
    <property type="evidence" value="ECO:0007669"/>
    <property type="project" value="UniProtKB-SubCell"/>
</dbReference>
<dbReference type="SMART" id="SM00958">
    <property type="entry name" value="SecA_PP_bind"/>
    <property type="match status" value="1"/>
</dbReference>
<evidence type="ECO:0000256" key="6">
    <source>
        <dbReference type="ARBA" id="ARBA00022490"/>
    </source>
</evidence>
<reference evidence="21" key="1">
    <citation type="submission" date="2017-06" db="EMBL/GenBank/DDBJ databases">
        <title>Genome analysis of Fimbriiglobus ruber SP5, the first member of the order Planctomycetales with confirmed chitinolytic capability.</title>
        <authorList>
            <person name="Ravin N.V."/>
            <person name="Rakitin A.L."/>
            <person name="Ivanova A.A."/>
            <person name="Beletsky A.V."/>
            <person name="Kulichevskaya I.S."/>
            <person name="Mardanov A.V."/>
            <person name="Dedysh S.N."/>
        </authorList>
    </citation>
    <scope>NUCLEOTIDE SEQUENCE [LARGE SCALE GENOMIC DNA]</scope>
    <source>
        <strain evidence="21">SP5</strain>
    </source>
</reference>
<dbReference type="SUPFAM" id="SSF81767">
    <property type="entry name" value="Pre-protein crosslinking domain of SecA"/>
    <property type="match status" value="1"/>
</dbReference>
<dbReference type="EMBL" id="NIDE01000002">
    <property type="protein sequence ID" value="OWK45098.1"/>
    <property type="molecule type" value="Genomic_DNA"/>
</dbReference>
<feature type="domain" description="SecA family profile" evidence="19">
    <location>
        <begin position="31"/>
        <end position="719"/>
    </location>
</feature>
<dbReference type="InterPro" id="IPR020937">
    <property type="entry name" value="SecA_CS"/>
</dbReference>
<proteinExistence type="inferred from homology"/>
<dbReference type="Pfam" id="PF07517">
    <property type="entry name" value="SecA_DEAD"/>
    <property type="match status" value="1"/>
</dbReference>
<feature type="binding site" evidence="15">
    <location>
        <position position="588"/>
    </location>
    <ligand>
        <name>ATP</name>
        <dbReference type="ChEBI" id="CHEBI:30616"/>
    </ligand>
</feature>
<keyword evidence="10 15" id="KW-0067">ATP-binding</keyword>
<dbReference type="InterPro" id="IPR014001">
    <property type="entry name" value="Helicase_ATP-bd"/>
</dbReference>
<evidence type="ECO:0000256" key="1">
    <source>
        <dbReference type="ARBA" id="ARBA00001947"/>
    </source>
</evidence>
<dbReference type="SUPFAM" id="SSF52540">
    <property type="entry name" value="P-loop containing nucleoside triphosphate hydrolases"/>
    <property type="match status" value="2"/>
</dbReference>
<evidence type="ECO:0000259" key="19">
    <source>
        <dbReference type="PROSITE" id="PS51196"/>
    </source>
</evidence>
<dbReference type="InterPro" id="IPR044722">
    <property type="entry name" value="SecA_SF2_C"/>
</dbReference>
<keyword evidence="13 15" id="KW-0811">Translocation</keyword>
<dbReference type="PRINTS" id="PR00906">
    <property type="entry name" value="SECA"/>
</dbReference>
<evidence type="ECO:0000256" key="17">
    <source>
        <dbReference type="SAM" id="MobiDB-lite"/>
    </source>
</evidence>
<dbReference type="Pfam" id="PF02810">
    <property type="entry name" value="SEC-C"/>
    <property type="match status" value="1"/>
</dbReference>
<dbReference type="HAMAP" id="MF_01382">
    <property type="entry name" value="SecA"/>
    <property type="match status" value="1"/>
</dbReference>
<sequence>MDKIGDRFNGLIEGSIGFVTRLFGSANDRAVKAVGFIRPKHATVHTIIPGSVLDRVNSLEAQMTALSDDELKGLSIKFRERLKAGEALEAILPEAFAACREAGRRTKGMRHYDVQIVGGAILHNGGIAEMVTGEGKTLVATLPAYLNALAGKGVHVITVNDYLARRDCEWMLPIYNALGVSAGYIQSDMDADVRRKAYESDITYGTNSEFGFDYLRDNMKPARFDDEGYHPFYRQCQRTPLNFAIIDEVDNILIDEARTPLIISGPAFTDVRNYEKADEIARKLTELERKARLDLKNSGQIVFQGTEGNDLPALAPVDPAQVDPQNPPPKGVYFEIKEKERTCHLTDAGVREAERLAGVESFYTAGNMEWPHLIDNSLKAHHLYQKDRHYMIAQDPRENNQLGIIIIDEFTGRAMFGRQWSDGLHQSVEAKHKRDGVQIKQETQTLATVTLQNFFKLYGKLGGMTGTAMTEANEFWKIYKLDVVAIPTNKPLHRINAPDLVYRTEKEKWEAVVTEIVDVNQTGRPILIGTTDVAKSEKLSQLLKRRGIKHELLNAKPENVTREAEIVSQAGRLNAVTISTNMAGRGTDIILGGNSETLAWARLKQVKDGDGRPLYPTRLEVPNDVWTRTIDEIEAKEKMKEEGRKVAEMGGLHIVGTERHESRRIDNQLRGRAGRQGDPGSSRFYLSLEDELMRLFGGDRLKRLMSNPWLGMQENEALESGMLTKQIEKAQKRVEEYHFDQRKNLLEYDEVMDHQRKRTYGARQSILDGRNPRAMLLEMLDDQLVAAVRRYAADNYGAASFATFAGGEYGLEFDAADFKGASYEDAVNAAQDRALQAAPTFVQEVMDENLNPDEDAKDWKWLELTRAINTRYGLTTTDRDLKKIGRDQLDGYILQEAEKSILAVDLTAGKRYLDPRYATESLCDWARQKFGLKIPVEEAVTKDNTELIALLRAKVREAYRAKDAEFPVQVGLAAYLPEKTRPDRRPDRDGLFRWALTRLAGSTATISEEVIRTEARAKIKDMLLAASRSLLPAADYPELDAKLADAFSGAAVADADDAKELAEWCKAEFKFEIDPATVTGATRETARDVILNVYDRKYRSEMHQTERSLILEQLDGAWKSHLLTMDHLRSVVGLSGYAQEDPKIVYKREGMKLFDSMWEGVRDRVSESVFRMEDVADEQVEMAMWAGARAMHQQAESALQSRAAQTAAATAQTEQQTNAGGEAKKVETIRNVGAKVGRNDLCPCGSGKKYKNCHMKLEAK</sequence>
<dbReference type="GO" id="GO:0043952">
    <property type="term" value="P:protein transport by the Sec complex"/>
    <property type="evidence" value="ECO:0007669"/>
    <property type="project" value="UniProtKB-ARBA"/>
</dbReference>
<comment type="similarity">
    <text evidence="3 15 16">Belongs to the SecA family.</text>
</comment>
<dbReference type="GO" id="GO:0008564">
    <property type="term" value="F:protein-exporting ATPase activity"/>
    <property type="evidence" value="ECO:0007669"/>
    <property type="project" value="UniProtKB-EC"/>
</dbReference>
<keyword evidence="4 15" id="KW-0813">Transport</keyword>
<comment type="catalytic activity">
    <reaction evidence="15">
        <text>ATP + H2O + cellular proteinSide 1 = ADP + phosphate + cellular proteinSide 2.</text>
        <dbReference type="EC" id="7.4.2.8"/>
    </reaction>
</comment>
<dbReference type="Proteomes" id="UP000214646">
    <property type="component" value="Unassembled WGS sequence"/>
</dbReference>
<dbReference type="NCBIfam" id="TIGR00963">
    <property type="entry name" value="secA"/>
    <property type="match status" value="1"/>
</dbReference>
<evidence type="ECO:0000256" key="2">
    <source>
        <dbReference type="ARBA" id="ARBA00004170"/>
    </source>
</evidence>
<evidence type="ECO:0000256" key="13">
    <source>
        <dbReference type="ARBA" id="ARBA00023010"/>
    </source>
</evidence>
<dbReference type="InterPro" id="IPR004027">
    <property type="entry name" value="SEC_C_motif"/>
</dbReference>
<comment type="subcellular location">
    <subcellularLocation>
        <location evidence="15">Cell membrane</location>
        <topology evidence="15">Peripheral membrane protein</topology>
        <orientation evidence="15">Cytoplasmic side</orientation>
    </subcellularLocation>
    <subcellularLocation>
        <location evidence="15">Cytoplasm</location>
    </subcellularLocation>
    <subcellularLocation>
        <location evidence="2">Membrane</location>
        <topology evidence="2">Peripheral membrane protein</topology>
    </subcellularLocation>
    <text evidence="15">Distribution is 50-50.</text>
</comment>
<keyword evidence="12 15" id="KW-1278">Translocase</keyword>
<dbReference type="Gene3D" id="3.90.1440.10">
    <property type="entry name" value="SecA, preprotein cross-linking domain"/>
    <property type="match status" value="1"/>
</dbReference>
<dbReference type="InterPro" id="IPR036670">
    <property type="entry name" value="SecA_X-link_sf"/>
</dbReference>
<dbReference type="InterPro" id="IPR011116">
    <property type="entry name" value="SecA_Wing/Scaffold"/>
</dbReference>
<dbReference type="GO" id="GO:0046872">
    <property type="term" value="F:metal ion binding"/>
    <property type="evidence" value="ECO:0007669"/>
    <property type="project" value="UniProtKB-KW"/>
</dbReference>
<evidence type="ECO:0000256" key="12">
    <source>
        <dbReference type="ARBA" id="ARBA00022967"/>
    </source>
</evidence>
<keyword evidence="8 15" id="KW-0547">Nucleotide-binding</keyword>
<dbReference type="SMART" id="SM00957">
    <property type="entry name" value="SecA_DEAD"/>
    <property type="match status" value="1"/>
</dbReference>
<dbReference type="InterPro" id="IPR014018">
    <property type="entry name" value="SecA_motor_DEAD"/>
</dbReference>
<feature type="region of interest" description="Disordered" evidence="17">
    <location>
        <begin position="1201"/>
        <end position="1224"/>
    </location>
</feature>
<feature type="binding site" evidence="15">
    <location>
        <position position="115"/>
    </location>
    <ligand>
        <name>ATP</name>
        <dbReference type="ChEBI" id="CHEBI:30616"/>
    </ligand>
</feature>
<dbReference type="CDD" id="cd18803">
    <property type="entry name" value="SF2_C_secA"/>
    <property type="match status" value="1"/>
</dbReference>
<dbReference type="AlphaFoldDB" id="A0A225E2T7"/>
<keyword evidence="20" id="KW-0347">Helicase</keyword>
<keyword evidence="7" id="KW-0479">Metal-binding</keyword>
<dbReference type="GO" id="GO:0031522">
    <property type="term" value="C:cell envelope Sec protein transport complex"/>
    <property type="evidence" value="ECO:0007669"/>
    <property type="project" value="TreeGrafter"/>
</dbReference>
<evidence type="ECO:0000256" key="7">
    <source>
        <dbReference type="ARBA" id="ARBA00022723"/>
    </source>
</evidence>
<comment type="function">
    <text evidence="15">Part of the Sec protein translocase complex. Interacts with the SecYEG preprotein conducting channel. Has a central role in coupling the hydrolysis of ATP to the transfer of proteins into and across the cell membrane, serving as an ATP-driven molecular motor driving the stepwise translocation of polypeptide chains across the membrane.</text>
</comment>
<dbReference type="GO" id="GO:0005524">
    <property type="term" value="F:ATP binding"/>
    <property type="evidence" value="ECO:0007669"/>
    <property type="project" value="UniProtKB-UniRule"/>
</dbReference>
<comment type="caution">
    <text evidence="20">The sequence shown here is derived from an EMBL/GenBank/DDBJ whole genome shotgun (WGS) entry which is preliminary data.</text>
</comment>
<comment type="cofactor">
    <cofactor evidence="1">
        <name>Zn(2+)</name>
        <dbReference type="ChEBI" id="CHEBI:29105"/>
    </cofactor>
</comment>
<dbReference type="GO" id="GO:0004386">
    <property type="term" value="F:helicase activity"/>
    <property type="evidence" value="ECO:0007669"/>
    <property type="project" value="UniProtKB-KW"/>
</dbReference>
<evidence type="ECO:0000256" key="4">
    <source>
        <dbReference type="ARBA" id="ARBA00022448"/>
    </source>
</evidence>
<evidence type="ECO:0000256" key="10">
    <source>
        <dbReference type="ARBA" id="ARBA00022840"/>
    </source>
</evidence>
<dbReference type="PANTHER" id="PTHR30612:SF0">
    <property type="entry name" value="CHLOROPLAST PROTEIN-TRANSPORTING ATPASE"/>
    <property type="match status" value="1"/>
</dbReference>
<evidence type="ECO:0000256" key="9">
    <source>
        <dbReference type="ARBA" id="ARBA00022833"/>
    </source>
</evidence>
<accession>A0A225E2T7</accession>
<evidence type="ECO:0000259" key="18">
    <source>
        <dbReference type="PROSITE" id="PS51192"/>
    </source>
</evidence>
<feature type="compositionally biased region" description="Low complexity" evidence="17">
    <location>
        <begin position="1203"/>
        <end position="1219"/>
    </location>
</feature>
<keyword evidence="11 15" id="KW-0653">Protein transport</keyword>
<evidence type="ECO:0000256" key="8">
    <source>
        <dbReference type="ARBA" id="ARBA00022741"/>
    </source>
</evidence>
<evidence type="ECO:0000313" key="21">
    <source>
        <dbReference type="Proteomes" id="UP000214646"/>
    </source>
</evidence>
<dbReference type="GO" id="GO:0065002">
    <property type="term" value="P:intracellular protein transmembrane transport"/>
    <property type="evidence" value="ECO:0007669"/>
    <property type="project" value="UniProtKB-UniRule"/>
</dbReference>
<keyword evidence="5 15" id="KW-1003">Cell membrane</keyword>
<keyword evidence="20" id="KW-0378">Hydrolase</keyword>
<gene>
    <name evidence="15" type="primary">secA</name>
    <name evidence="20" type="ORF">FRUB_01429</name>
</gene>
<dbReference type="InterPro" id="IPR011130">
    <property type="entry name" value="SecA_preprotein_X-link_dom"/>
</dbReference>
<keyword evidence="21" id="KW-1185">Reference proteome</keyword>
<dbReference type="PROSITE" id="PS51196">
    <property type="entry name" value="SECA_MOTOR_DEAD"/>
    <property type="match status" value="1"/>
</dbReference>
<comment type="subunit">
    <text evidence="15">Monomer and homodimer. Part of the essential Sec protein translocation apparatus which comprises SecA, SecYEG and auxiliary proteins SecDF. Other proteins may also be involved.</text>
</comment>
<dbReference type="PROSITE" id="PS01312">
    <property type="entry name" value="SECA"/>
    <property type="match status" value="1"/>
</dbReference>
<dbReference type="GO" id="GO:0006605">
    <property type="term" value="P:protein targeting"/>
    <property type="evidence" value="ECO:0007669"/>
    <property type="project" value="UniProtKB-UniRule"/>
</dbReference>
<dbReference type="PROSITE" id="PS51192">
    <property type="entry name" value="HELICASE_ATP_BIND_1"/>
    <property type="match status" value="1"/>
</dbReference>
<dbReference type="GO" id="GO:0017038">
    <property type="term" value="P:protein import"/>
    <property type="evidence" value="ECO:0007669"/>
    <property type="project" value="InterPro"/>
</dbReference>
<evidence type="ECO:0000256" key="14">
    <source>
        <dbReference type="ARBA" id="ARBA00023136"/>
    </source>
</evidence>
<dbReference type="Pfam" id="PF07516">
    <property type="entry name" value="SecA_SW"/>
    <property type="match status" value="2"/>
</dbReference>
<keyword evidence="6 15" id="KW-0963">Cytoplasm</keyword>
<dbReference type="InterPro" id="IPR036266">
    <property type="entry name" value="SecA_Wing/Scaffold_sf"/>
</dbReference>
<dbReference type="InterPro" id="IPR027417">
    <property type="entry name" value="P-loop_NTPase"/>
</dbReference>
<keyword evidence="14 15" id="KW-0472">Membrane</keyword>
<dbReference type="Gene3D" id="3.40.50.300">
    <property type="entry name" value="P-loop containing nucleotide triphosphate hydrolases"/>
    <property type="match status" value="2"/>
</dbReference>
<feature type="domain" description="Helicase ATP-binding" evidence="18">
    <location>
        <begin position="117"/>
        <end position="285"/>
    </location>
</feature>
<dbReference type="InterPro" id="IPR000185">
    <property type="entry name" value="SecA"/>
</dbReference>
<protein>
    <recommendedName>
        <fullName evidence="15 16">Protein translocase subunit SecA</fullName>
        <ecNumber evidence="15">7.4.2.8</ecNumber>
    </recommendedName>
</protein>
<evidence type="ECO:0000256" key="11">
    <source>
        <dbReference type="ARBA" id="ARBA00022927"/>
    </source>
</evidence>
<keyword evidence="9" id="KW-0862">Zinc</keyword>
<dbReference type="NCBIfam" id="NF009538">
    <property type="entry name" value="PRK12904.1"/>
    <property type="match status" value="1"/>
</dbReference>
<dbReference type="GO" id="GO:0005829">
    <property type="term" value="C:cytosol"/>
    <property type="evidence" value="ECO:0007669"/>
    <property type="project" value="TreeGrafter"/>
</dbReference>
<evidence type="ECO:0000256" key="15">
    <source>
        <dbReference type="HAMAP-Rule" id="MF_01382"/>
    </source>
</evidence>
<dbReference type="EC" id="7.4.2.8" evidence="15"/>
<organism evidence="20 21">
    <name type="scientific">Fimbriiglobus ruber</name>
    <dbReference type="NCBI Taxonomy" id="1908690"/>
    <lineage>
        <taxon>Bacteria</taxon>
        <taxon>Pseudomonadati</taxon>
        <taxon>Planctomycetota</taxon>
        <taxon>Planctomycetia</taxon>
        <taxon>Gemmatales</taxon>
        <taxon>Gemmataceae</taxon>
        <taxon>Fimbriiglobus</taxon>
    </lineage>
</organism>
<dbReference type="InterPro" id="IPR011115">
    <property type="entry name" value="SecA_DEAD"/>
</dbReference>